<keyword evidence="8" id="KW-0808">Transferase</keyword>
<keyword evidence="4 6" id="KW-0378">Hydrolase</keyword>
<evidence type="ECO:0000256" key="3">
    <source>
        <dbReference type="ARBA" id="ARBA00022741"/>
    </source>
</evidence>
<comment type="similarity">
    <text evidence="1 6">Belongs to the Nudix hydrolase family.</text>
</comment>
<dbReference type="PROSITE" id="PS51462">
    <property type="entry name" value="NUDIX"/>
    <property type="match status" value="1"/>
</dbReference>
<dbReference type="EMBL" id="JAFBED010000012">
    <property type="protein sequence ID" value="MBM7621923.1"/>
    <property type="molecule type" value="Genomic_DNA"/>
</dbReference>
<evidence type="ECO:0000313" key="9">
    <source>
        <dbReference type="Proteomes" id="UP000737402"/>
    </source>
</evidence>
<evidence type="ECO:0000256" key="1">
    <source>
        <dbReference type="ARBA" id="ARBA00005582"/>
    </source>
</evidence>
<dbReference type="PROSITE" id="PS00893">
    <property type="entry name" value="NUDIX_BOX"/>
    <property type="match status" value="1"/>
</dbReference>
<feature type="domain" description="Nudix hydrolase" evidence="7">
    <location>
        <begin position="2"/>
        <end position="130"/>
    </location>
</feature>
<keyword evidence="9" id="KW-1185">Reference proteome</keyword>
<gene>
    <name evidence="8" type="ORF">JOC95_003831</name>
</gene>
<dbReference type="GO" id="GO:0016787">
    <property type="term" value="F:hydrolase activity"/>
    <property type="evidence" value="ECO:0007669"/>
    <property type="project" value="UniProtKB-KW"/>
</dbReference>
<keyword evidence="3" id="KW-0547">Nucleotide-binding</keyword>
<dbReference type="InterPro" id="IPR051325">
    <property type="entry name" value="Nudix_hydrolase_domain"/>
</dbReference>
<dbReference type="GO" id="GO:0004810">
    <property type="term" value="F:CCA tRNA nucleotidyltransferase activity"/>
    <property type="evidence" value="ECO:0007669"/>
    <property type="project" value="UniProtKB-EC"/>
</dbReference>
<dbReference type="InterPro" id="IPR020084">
    <property type="entry name" value="NUDIX_hydrolase_CS"/>
</dbReference>
<dbReference type="RefSeq" id="WP_204418964.1">
    <property type="nucleotide sequence ID" value="NZ_JAFBED010000012.1"/>
</dbReference>
<dbReference type="Gene3D" id="3.90.79.10">
    <property type="entry name" value="Nucleoside Triphosphate Pyrophosphohydrolase"/>
    <property type="match status" value="1"/>
</dbReference>
<dbReference type="Pfam" id="PF00293">
    <property type="entry name" value="NUDIX"/>
    <property type="match status" value="1"/>
</dbReference>
<evidence type="ECO:0000256" key="5">
    <source>
        <dbReference type="ARBA" id="ARBA00032644"/>
    </source>
</evidence>
<evidence type="ECO:0000259" key="7">
    <source>
        <dbReference type="PROSITE" id="PS51462"/>
    </source>
</evidence>
<evidence type="ECO:0000256" key="2">
    <source>
        <dbReference type="ARBA" id="ARBA00018911"/>
    </source>
</evidence>
<reference evidence="8 9" key="1">
    <citation type="submission" date="2021-01" db="EMBL/GenBank/DDBJ databases">
        <title>Genomic Encyclopedia of Type Strains, Phase IV (KMG-IV): sequencing the most valuable type-strain genomes for metagenomic binning, comparative biology and taxonomic classification.</title>
        <authorList>
            <person name="Goeker M."/>
        </authorList>
    </citation>
    <scope>NUCLEOTIDE SEQUENCE [LARGE SCALE GENOMIC DNA]</scope>
    <source>
        <strain evidence="8 9">DSM 25879</strain>
    </source>
</reference>
<dbReference type="PANTHER" id="PTHR21340:SF0">
    <property type="entry name" value="BIS(5'-NUCLEOSYL)-TETRAPHOSPHATASE [ASYMMETRICAL]"/>
    <property type="match status" value="1"/>
</dbReference>
<sequence length="134" mass="15586">MQKETSCGVIIYQGKPDIRYLLVKSRANGHWGFPKGHMEEDETEIDAARREVKEETGLDVVILEDFKISMEYKISETVKKEVILFLGRPNSTSVTIQESEIEMYRWAAFPDAFKLLVYDSQKQILKQAHEFLKQ</sequence>
<evidence type="ECO:0000256" key="4">
    <source>
        <dbReference type="ARBA" id="ARBA00022801"/>
    </source>
</evidence>
<dbReference type="Proteomes" id="UP000737402">
    <property type="component" value="Unassembled WGS sequence"/>
</dbReference>
<evidence type="ECO:0000256" key="6">
    <source>
        <dbReference type="RuleBase" id="RU003476"/>
    </source>
</evidence>
<dbReference type="InterPro" id="IPR003565">
    <property type="entry name" value="Tetra_PHTase"/>
</dbReference>
<keyword evidence="8" id="KW-0548">Nucleotidyltransferase</keyword>
<organism evidence="8 9">
    <name type="scientific">Sutcliffiella tianshenii</name>
    <dbReference type="NCBI Taxonomy" id="1463404"/>
    <lineage>
        <taxon>Bacteria</taxon>
        <taxon>Bacillati</taxon>
        <taxon>Bacillota</taxon>
        <taxon>Bacilli</taxon>
        <taxon>Bacillales</taxon>
        <taxon>Bacillaceae</taxon>
        <taxon>Sutcliffiella</taxon>
    </lineage>
</organism>
<comment type="caution">
    <text evidence="8">The sequence shown here is derived from an EMBL/GenBank/DDBJ whole genome shotgun (WGS) entry which is preliminary data.</text>
</comment>
<dbReference type="SUPFAM" id="SSF55811">
    <property type="entry name" value="Nudix"/>
    <property type="match status" value="1"/>
</dbReference>
<name>A0ABS2P5D2_9BACI</name>
<accession>A0ABS2P5D2</accession>
<dbReference type="InterPro" id="IPR000086">
    <property type="entry name" value="NUDIX_hydrolase_dom"/>
</dbReference>
<dbReference type="InterPro" id="IPR020476">
    <property type="entry name" value="Nudix_hydrolase"/>
</dbReference>
<protein>
    <recommendedName>
        <fullName evidence="2">Bis(5'-nucleosyl)-tetraphosphatase [asymmetrical]</fullName>
    </recommendedName>
    <alternativeName>
        <fullName evidence="5">Diadenosine 5',5'''-P1,P4-tetraphosphate asymmetrical hydrolase</fullName>
    </alternativeName>
</protein>
<dbReference type="CDD" id="cd03428">
    <property type="entry name" value="NUDIX_Ap4A_Nudt2"/>
    <property type="match status" value="1"/>
</dbReference>
<proteinExistence type="inferred from homology"/>
<dbReference type="PRINTS" id="PR00502">
    <property type="entry name" value="NUDIXFAMILY"/>
</dbReference>
<evidence type="ECO:0000313" key="8">
    <source>
        <dbReference type="EMBL" id="MBM7621923.1"/>
    </source>
</evidence>
<dbReference type="InterPro" id="IPR015797">
    <property type="entry name" value="NUDIX_hydrolase-like_dom_sf"/>
</dbReference>
<dbReference type="PANTHER" id="PTHR21340">
    <property type="entry name" value="DIADENOSINE 5,5-P1,P4-TETRAPHOSPHATE PYROPHOSPHOHYDROLASE MUTT"/>
    <property type="match status" value="1"/>
</dbReference>